<dbReference type="Proteomes" id="UP001176961">
    <property type="component" value="Unassembled WGS sequence"/>
</dbReference>
<keyword evidence="2" id="KW-1185">Reference proteome</keyword>
<dbReference type="AlphaFoldDB" id="A0AA36H2H5"/>
<protein>
    <submittedName>
        <fullName evidence="1">Uncharacterized protein</fullName>
    </submittedName>
</protein>
<proteinExistence type="predicted"/>
<organism evidence="1 2">
    <name type="scientific">Cylicocyclus nassatus</name>
    <name type="common">Nematode worm</name>
    <dbReference type="NCBI Taxonomy" id="53992"/>
    <lineage>
        <taxon>Eukaryota</taxon>
        <taxon>Metazoa</taxon>
        <taxon>Ecdysozoa</taxon>
        <taxon>Nematoda</taxon>
        <taxon>Chromadorea</taxon>
        <taxon>Rhabditida</taxon>
        <taxon>Rhabditina</taxon>
        <taxon>Rhabditomorpha</taxon>
        <taxon>Strongyloidea</taxon>
        <taxon>Strongylidae</taxon>
        <taxon>Cylicocyclus</taxon>
    </lineage>
</organism>
<reference evidence="1" key="1">
    <citation type="submission" date="2023-07" db="EMBL/GenBank/DDBJ databases">
        <authorList>
            <consortium name="CYATHOMIX"/>
        </authorList>
    </citation>
    <scope>NUCLEOTIDE SEQUENCE</scope>
    <source>
        <strain evidence="1">N/A</strain>
    </source>
</reference>
<gene>
    <name evidence="1" type="ORF">CYNAS_LOCUS14858</name>
</gene>
<name>A0AA36H2H5_CYLNA</name>
<accession>A0AA36H2H5</accession>
<sequence length="99" mass="10850">MPLKCYRCSYQATRADSYEHLRHYFPDEQPSKVDAAHVIGVLGDVDLRNGKSVQKEGASELTTISGETKPLSEFSAREALEAMVGPEKAIPVNGLSISR</sequence>
<comment type="caution">
    <text evidence="1">The sequence shown here is derived from an EMBL/GenBank/DDBJ whole genome shotgun (WGS) entry which is preliminary data.</text>
</comment>
<evidence type="ECO:0000313" key="1">
    <source>
        <dbReference type="EMBL" id="CAJ0602875.1"/>
    </source>
</evidence>
<evidence type="ECO:0000313" key="2">
    <source>
        <dbReference type="Proteomes" id="UP001176961"/>
    </source>
</evidence>
<dbReference type="EMBL" id="CATQJL010000305">
    <property type="protein sequence ID" value="CAJ0602875.1"/>
    <property type="molecule type" value="Genomic_DNA"/>
</dbReference>